<reference evidence="1 2" key="1">
    <citation type="submission" date="2022-03" db="EMBL/GenBank/DDBJ databases">
        <title>Complete genome analysis of Roseomonas KG 17.1 : a prolific producer of plant growth promoters.</title>
        <authorList>
            <person name="Saadouli I."/>
            <person name="Najjari A."/>
            <person name="Mosbah A."/>
            <person name="Ouzari H.I."/>
        </authorList>
    </citation>
    <scope>NUCLEOTIDE SEQUENCE [LARGE SCALE GENOMIC DNA]</scope>
    <source>
        <strain evidence="1 2">KG17-1</strain>
    </source>
</reference>
<dbReference type="Proteomes" id="UP001201985">
    <property type="component" value="Unassembled WGS sequence"/>
</dbReference>
<dbReference type="RefSeq" id="WP_241792737.1">
    <property type="nucleotide sequence ID" value="NZ_JALBUU010000004.1"/>
</dbReference>
<protein>
    <submittedName>
        <fullName evidence="1">Uncharacterized protein</fullName>
    </submittedName>
</protein>
<dbReference type="EMBL" id="JALBUU010000004">
    <property type="protein sequence ID" value="MCI0753511.1"/>
    <property type="molecule type" value="Genomic_DNA"/>
</dbReference>
<evidence type="ECO:0000313" key="1">
    <source>
        <dbReference type="EMBL" id="MCI0753511.1"/>
    </source>
</evidence>
<keyword evidence="2" id="KW-1185">Reference proteome</keyword>
<accession>A0ABS9W2I8</accession>
<sequence>MNDYILLTTLPLGILLAFAIGWQWGRTSGYFLAKAEMASLAGRAGWEVPPSS</sequence>
<gene>
    <name evidence="1" type="ORF">MON41_07025</name>
</gene>
<comment type="caution">
    <text evidence="1">The sequence shown here is derived from an EMBL/GenBank/DDBJ whole genome shotgun (WGS) entry which is preliminary data.</text>
</comment>
<proteinExistence type="predicted"/>
<evidence type="ECO:0000313" key="2">
    <source>
        <dbReference type="Proteomes" id="UP001201985"/>
    </source>
</evidence>
<organism evidence="1 2">
    <name type="scientific">Teichococcus vastitatis</name>
    <dbReference type="NCBI Taxonomy" id="2307076"/>
    <lineage>
        <taxon>Bacteria</taxon>
        <taxon>Pseudomonadati</taxon>
        <taxon>Pseudomonadota</taxon>
        <taxon>Alphaproteobacteria</taxon>
        <taxon>Acetobacterales</taxon>
        <taxon>Roseomonadaceae</taxon>
        <taxon>Roseomonas</taxon>
    </lineage>
</organism>
<name>A0ABS9W2I8_9PROT</name>